<keyword evidence="1" id="KW-0812">Transmembrane</keyword>
<dbReference type="PANTHER" id="PTHR14969">
    <property type="entry name" value="SPHINGOSINE-1-PHOSPHATE PHOSPHOHYDROLASE"/>
    <property type="match status" value="1"/>
</dbReference>
<dbReference type="RefSeq" id="WP_053945869.1">
    <property type="nucleotide sequence ID" value="NZ_CP012622.1"/>
</dbReference>
<feature type="transmembrane region" description="Helical" evidence="1">
    <location>
        <begin position="264"/>
        <end position="281"/>
    </location>
</feature>
<dbReference type="SUPFAM" id="SSF48317">
    <property type="entry name" value="Acid phosphatase/Vanadium-dependent haloperoxidase"/>
    <property type="match status" value="1"/>
</dbReference>
<dbReference type="PANTHER" id="PTHR14969:SF13">
    <property type="entry name" value="AT30094P"/>
    <property type="match status" value="1"/>
</dbReference>
<accession>A0A0M4JS27</accession>
<dbReference type="InterPro" id="IPR000326">
    <property type="entry name" value="PAP2/HPO"/>
</dbReference>
<proteinExistence type="predicted"/>
<evidence type="ECO:0000313" key="4">
    <source>
        <dbReference type="Proteomes" id="UP000063919"/>
    </source>
</evidence>
<sequence length="294" mass="35028">MLKKTNFKNKYIVWFSLLIITLVFFILTSFYDLKLSSHIESNLNKTWFTAIFDAYGRVCLFLPIYLFFFIFLLSFFNNLKFSKKQKIIWIAIFNCIYLIIEVTFLYFTKHFILQKNEFHISKFIFSIFFTFSLVGFIIFINIYLRNLFNNENNDINIYFKKALKASIFIILLFISIQLLKIIFGRNRPEDVIVQKENFQWLFQINFSKVRGSSFPSGHTAAAGAMLSFIYFLEGKKIWKKIIIIFIWVFIILTAISRILMSKHFLTDVSFSILIVILYYSVSQKIVKKIYEGKK</sequence>
<dbReference type="Gene3D" id="1.20.144.10">
    <property type="entry name" value="Phosphatidic acid phosphatase type 2/haloperoxidase"/>
    <property type="match status" value="1"/>
</dbReference>
<dbReference type="EMBL" id="CP012622">
    <property type="protein sequence ID" value="ALD66096.1"/>
    <property type="molecule type" value="Genomic_DNA"/>
</dbReference>
<evidence type="ECO:0000313" key="3">
    <source>
        <dbReference type="EMBL" id="ALD66096.1"/>
    </source>
</evidence>
<dbReference type="SMART" id="SM00014">
    <property type="entry name" value="acidPPc"/>
    <property type="match status" value="1"/>
</dbReference>
<feature type="transmembrane region" description="Helical" evidence="1">
    <location>
        <begin position="165"/>
        <end position="183"/>
    </location>
</feature>
<dbReference type="InterPro" id="IPR036938">
    <property type="entry name" value="PAP2/HPO_sf"/>
</dbReference>
<feature type="transmembrane region" description="Helical" evidence="1">
    <location>
        <begin position="12"/>
        <end position="31"/>
    </location>
</feature>
<feature type="transmembrane region" description="Helical" evidence="1">
    <location>
        <begin position="214"/>
        <end position="232"/>
    </location>
</feature>
<reference evidence="3 4" key="1">
    <citation type="journal article" date="2015" name="Genome Announc.">
        <title>Complete Genome Sequence of Spiroplasma cantharicola CC-1T (DSM 21588), a Bacterium Isolated from Soldier Beetle (Cantharis carolinus).</title>
        <authorList>
            <person name="Lo W.S."/>
            <person name="Liu P.Y."/>
            <person name="Kuo C.H."/>
        </authorList>
    </citation>
    <scope>NUCLEOTIDE SEQUENCE [LARGE SCALE GENOMIC DNA]</scope>
    <source>
        <strain evidence="3 4">CC-1</strain>
    </source>
</reference>
<feature type="transmembrane region" description="Helical" evidence="1">
    <location>
        <begin position="87"/>
        <end position="108"/>
    </location>
</feature>
<keyword evidence="1" id="KW-1133">Transmembrane helix</keyword>
<feature type="transmembrane region" description="Helical" evidence="1">
    <location>
        <begin position="54"/>
        <end position="75"/>
    </location>
</feature>
<dbReference type="PATRIC" id="fig|362837.3.peg.187"/>
<gene>
    <name evidence="3" type="ORF">SCANT_v1c01860</name>
</gene>
<feature type="transmembrane region" description="Helical" evidence="1">
    <location>
        <begin position="120"/>
        <end position="144"/>
    </location>
</feature>
<name>A0A0M4JS27_9MOLU</name>
<keyword evidence="4" id="KW-1185">Reference proteome</keyword>
<feature type="transmembrane region" description="Helical" evidence="1">
    <location>
        <begin position="241"/>
        <end position="258"/>
    </location>
</feature>
<dbReference type="STRING" id="362837.SCANT_v1c01860"/>
<evidence type="ECO:0000256" key="1">
    <source>
        <dbReference type="SAM" id="Phobius"/>
    </source>
</evidence>
<protein>
    <recommendedName>
        <fullName evidence="2">Phosphatidic acid phosphatase type 2/haloperoxidase domain-containing protein</fullName>
    </recommendedName>
</protein>
<dbReference type="AlphaFoldDB" id="A0A0M4JS27"/>
<dbReference type="CDD" id="cd01610">
    <property type="entry name" value="PAP2_like"/>
    <property type="match status" value="1"/>
</dbReference>
<evidence type="ECO:0000259" key="2">
    <source>
        <dbReference type="SMART" id="SM00014"/>
    </source>
</evidence>
<dbReference type="Proteomes" id="UP000063919">
    <property type="component" value="Chromosome"/>
</dbReference>
<dbReference type="KEGG" id="scj:SCANT_v1c01860"/>
<keyword evidence="1" id="KW-0472">Membrane</keyword>
<feature type="domain" description="Phosphatidic acid phosphatase type 2/haloperoxidase" evidence="2">
    <location>
        <begin position="161"/>
        <end position="283"/>
    </location>
</feature>
<dbReference type="Pfam" id="PF01569">
    <property type="entry name" value="PAP2"/>
    <property type="match status" value="1"/>
</dbReference>
<organism evidence="3 4">
    <name type="scientific">Spiroplasma cantharicola</name>
    <dbReference type="NCBI Taxonomy" id="362837"/>
    <lineage>
        <taxon>Bacteria</taxon>
        <taxon>Bacillati</taxon>
        <taxon>Mycoplasmatota</taxon>
        <taxon>Mollicutes</taxon>
        <taxon>Entomoplasmatales</taxon>
        <taxon>Spiroplasmataceae</taxon>
        <taxon>Spiroplasma</taxon>
    </lineage>
</organism>